<organism evidence="6 7">
    <name type="scientific">Coemansia guatemalensis</name>
    <dbReference type="NCBI Taxonomy" id="2761395"/>
    <lineage>
        <taxon>Eukaryota</taxon>
        <taxon>Fungi</taxon>
        <taxon>Fungi incertae sedis</taxon>
        <taxon>Zoopagomycota</taxon>
        <taxon>Kickxellomycotina</taxon>
        <taxon>Kickxellomycetes</taxon>
        <taxon>Kickxellales</taxon>
        <taxon>Kickxellaceae</taxon>
        <taxon>Coemansia</taxon>
    </lineage>
</organism>
<dbReference type="FunFam" id="3.30.1390.10:FF:000001">
    <property type="entry name" value="50S ribosomal protein L7/L12"/>
    <property type="match status" value="1"/>
</dbReference>
<dbReference type="InterPro" id="IPR014719">
    <property type="entry name" value="Ribosomal_bL12_C/ClpS-like"/>
</dbReference>
<dbReference type="SUPFAM" id="SSF54736">
    <property type="entry name" value="ClpS-like"/>
    <property type="match status" value="1"/>
</dbReference>
<dbReference type="GO" id="GO:0003735">
    <property type="term" value="F:structural constituent of ribosome"/>
    <property type="evidence" value="ECO:0007669"/>
    <property type="project" value="InterPro"/>
</dbReference>
<dbReference type="Gene3D" id="3.30.1390.10">
    <property type="match status" value="1"/>
</dbReference>
<dbReference type="PANTHER" id="PTHR45987:SF4">
    <property type="entry name" value="LARGE RIBOSOMAL SUBUNIT PROTEIN BL12M"/>
    <property type="match status" value="1"/>
</dbReference>
<dbReference type="GO" id="GO:0005762">
    <property type="term" value="C:mitochondrial large ribosomal subunit"/>
    <property type="evidence" value="ECO:0007669"/>
    <property type="project" value="TreeGrafter"/>
</dbReference>
<evidence type="ECO:0000313" key="7">
    <source>
        <dbReference type="Proteomes" id="UP001140094"/>
    </source>
</evidence>
<dbReference type="Gene3D" id="1.20.5.710">
    <property type="entry name" value="Single helix bin"/>
    <property type="match status" value="1"/>
</dbReference>
<keyword evidence="7" id="KW-1185">Reference proteome</keyword>
<dbReference type="InterPro" id="IPR013823">
    <property type="entry name" value="Ribosomal_bL12_C"/>
</dbReference>
<evidence type="ECO:0000259" key="5">
    <source>
        <dbReference type="Pfam" id="PF16320"/>
    </source>
</evidence>
<name>A0A9W8I6A5_9FUNG</name>
<protein>
    <submittedName>
        <fullName evidence="6">54S ribosomal protein L12, mitochondrial</fullName>
    </submittedName>
</protein>
<sequence length="191" mass="20119">MTVEPRLDRGFRAAFRSSLIRSIARPLGNRRLVHVSAARRSAEPIATPEGSGAAADVNPKVGAIVDKVAELTLLETSQLVEALKTKFNITEAVQVVAGGPAGGAAGGGAAAPVEEKPVEKTEFKVKLEKIDAAQKAKVIREIKNLVPDMNLVAAKKFVEGVPKVIKDAAPKDEAEKIKKTLEALGATVVLE</sequence>
<dbReference type="GO" id="GO:0003729">
    <property type="term" value="F:mRNA binding"/>
    <property type="evidence" value="ECO:0007669"/>
    <property type="project" value="TreeGrafter"/>
</dbReference>
<evidence type="ECO:0000256" key="2">
    <source>
        <dbReference type="ARBA" id="ARBA00022980"/>
    </source>
</evidence>
<gene>
    <name evidence="6" type="primary">MNP1</name>
    <name evidence="6" type="ORF">H4R20_000386</name>
</gene>
<dbReference type="Proteomes" id="UP001140094">
    <property type="component" value="Unassembled WGS sequence"/>
</dbReference>
<dbReference type="HAMAP" id="MF_00368">
    <property type="entry name" value="Ribosomal_bL12"/>
    <property type="match status" value="1"/>
</dbReference>
<dbReference type="EMBL" id="JANBUO010000011">
    <property type="protein sequence ID" value="KAJ2809082.1"/>
    <property type="molecule type" value="Genomic_DNA"/>
</dbReference>
<proteinExistence type="inferred from homology"/>
<feature type="domain" description="Large ribosomal subunit protein bL12 C-terminal" evidence="4">
    <location>
        <begin position="123"/>
        <end position="190"/>
    </location>
</feature>
<dbReference type="PANTHER" id="PTHR45987">
    <property type="entry name" value="39S RIBOSOMAL PROTEIN L12"/>
    <property type="match status" value="1"/>
</dbReference>
<evidence type="ECO:0000256" key="1">
    <source>
        <dbReference type="ARBA" id="ARBA00007197"/>
    </source>
</evidence>
<keyword evidence="2 6" id="KW-0689">Ribosomal protein</keyword>
<accession>A0A9W8I6A5</accession>
<comment type="similarity">
    <text evidence="1">Belongs to the bacterial ribosomal protein bL12 family.</text>
</comment>
<dbReference type="AlphaFoldDB" id="A0A9W8I6A5"/>
<dbReference type="InterPro" id="IPR008932">
    <property type="entry name" value="Ribosomal_bL12_oligo"/>
</dbReference>
<feature type="domain" description="Large ribosomal subunit protein bL12 oligomerization" evidence="5">
    <location>
        <begin position="63"/>
        <end position="107"/>
    </location>
</feature>
<evidence type="ECO:0000259" key="4">
    <source>
        <dbReference type="Pfam" id="PF00542"/>
    </source>
</evidence>
<comment type="caution">
    <text evidence="6">The sequence shown here is derived from an EMBL/GenBank/DDBJ whole genome shotgun (WGS) entry which is preliminary data.</text>
</comment>
<dbReference type="OrthoDB" id="250175at2759"/>
<dbReference type="Pfam" id="PF16320">
    <property type="entry name" value="Ribosomal_L12_N"/>
    <property type="match status" value="1"/>
</dbReference>
<dbReference type="GO" id="GO:0006412">
    <property type="term" value="P:translation"/>
    <property type="evidence" value="ECO:0007669"/>
    <property type="project" value="InterPro"/>
</dbReference>
<dbReference type="InterPro" id="IPR000206">
    <property type="entry name" value="Ribosomal_bL12"/>
</dbReference>
<reference evidence="6" key="1">
    <citation type="submission" date="2022-07" db="EMBL/GenBank/DDBJ databases">
        <title>Phylogenomic reconstructions and comparative analyses of Kickxellomycotina fungi.</title>
        <authorList>
            <person name="Reynolds N.K."/>
            <person name="Stajich J.E."/>
            <person name="Barry K."/>
            <person name="Grigoriev I.V."/>
            <person name="Crous P."/>
            <person name="Smith M.E."/>
        </authorList>
    </citation>
    <scope>NUCLEOTIDE SEQUENCE</scope>
    <source>
        <strain evidence="6">NRRL 1565</strain>
    </source>
</reference>
<dbReference type="SUPFAM" id="SSF48300">
    <property type="entry name" value="Ribosomal protein L7/12, oligomerisation (N-terminal) domain"/>
    <property type="match status" value="1"/>
</dbReference>
<dbReference type="Pfam" id="PF00542">
    <property type="entry name" value="Ribosomal_L12"/>
    <property type="match status" value="1"/>
</dbReference>
<evidence type="ECO:0000256" key="3">
    <source>
        <dbReference type="ARBA" id="ARBA00023274"/>
    </source>
</evidence>
<dbReference type="InterPro" id="IPR036235">
    <property type="entry name" value="Ribosomal_bL12_oligo_N_sf"/>
</dbReference>
<evidence type="ECO:0000313" key="6">
    <source>
        <dbReference type="EMBL" id="KAJ2809082.1"/>
    </source>
</evidence>
<keyword evidence="3" id="KW-0687">Ribonucleoprotein</keyword>